<feature type="compositionally biased region" description="Basic and acidic residues" evidence="1">
    <location>
        <begin position="52"/>
        <end position="65"/>
    </location>
</feature>
<feature type="region of interest" description="Disordered" evidence="1">
    <location>
        <begin position="838"/>
        <end position="944"/>
    </location>
</feature>
<evidence type="ECO:0000313" key="3">
    <source>
        <dbReference type="Proteomes" id="UP000322225"/>
    </source>
</evidence>
<dbReference type="Proteomes" id="UP000322225">
    <property type="component" value="Chromosome 5"/>
</dbReference>
<feature type="compositionally biased region" description="Low complexity" evidence="1">
    <location>
        <begin position="23"/>
        <end position="39"/>
    </location>
</feature>
<dbReference type="AlphaFoldDB" id="A0A5M6C8H7"/>
<feature type="region of interest" description="Disordered" evidence="1">
    <location>
        <begin position="214"/>
        <end position="271"/>
    </location>
</feature>
<evidence type="ECO:0000313" key="2">
    <source>
        <dbReference type="EMBL" id="WWD18409.1"/>
    </source>
</evidence>
<dbReference type="RefSeq" id="XP_031864139.1">
    <property type="nucleotide sequence ID" value="XM_032001249.1"/>
</dbReference>
<feature type="region of interest" description="Disordered" evidence="1">
    <location>
        <begin position="415"/>
        <end position="523"/>
    </location>
</feature>
<feature type="compositionally biased region" description="Polar residues" evidence="1">
    <location>
        <begin position="608"/>
        <end position="641"/>
    </location>
</feature>
<feature type="compositionally biased region" description="Low complexity" evidence="1">
    <location>
        <begin position="105"/>
        <end position="122"/>
    </location>
</feature>
<dbReference type="KEGG" id="ksn:43585350"/>
<reference evidence="2" key="1">
    <citation type="submission" date="2017-08" db="EMBL/GenBank/DDBJ databases">
        <authorList>
            <person name="Cuomo C."/>
            <person name="Billmyre B."/>
            <person name="Heitman J."/>
        </authorList>
    </citation>
    <scope>NUCLEOTIDE SEQUENCE</scope>
    <source>
        <strain evidence="2">CBS 12478</strain>
    </source>
</reference>
<evidence type="ECO:0000256" key="1">
    <source>
        <dbReference type="SAM" id="MobiDB-lite"/>
    </source>
</evidence>
<protein>
    <submittedName>
        <fullName evidence="2">Uncharacterized protein</fullName>
    </submittedName>
</protein>
<proteinExistence type="predicted"/>
<feature type="compositionally biased region" description="Polar residues" evidence="1">
    <location>
        <begin position="862"/>
        <end position="877"/>
    </location>
</feature>
<dbReference type="GeneID" id="43585350"/>
<sequence>MYYHSGPSLSPGTAKQVVEAFSHETSSSASESPDSLYSSGSPTFPNNPAFEYSEHESDELEHHEQDEYDAMVEEGGEADGDDWASPAWGRWPQSAVGMSAPGWSPSPRGSIISISPRGSFSGNGTRQSSIDRRSSVPKAPKMSFEERRDSNPSLLGFDLAAQRRRSSGTRSLTGDRRRSSVYSMGSVVDPIEDARLRNIASMELLRRRFSEVVEVTGPSSDEEEEGSEDHIAVARARMSTWSPYTDDSDYDEDDSEVHTAPYAPTPELQQQEVPTILSNFPLASVAHEPATETPSDLSASSSPSLRRGAPRFGAPAMQMIGTPPAPALPTTILRGRNRPPTRRSATNWEVPVPRTIGVPPGAAAPRPGLVRSASNPWYSAAARSREAAGLLEKRAAGSFPVARVTPLGVSPLRESLRRQSVVSDGEASRRGSVAERRMSLAKEAITRRHSAALSDTETPRRESLADRRMSLVKESVLRRMSGESSTRRSSKSGSRKSSVASQRKSSLASSGELRRPSKDSRKSSIVSIGEYGYLAPSIQIDGPATPTVNSAPAIEPIPEYAFPARLRRNAPPSIVLPKYTFPAHTSPTMSSYTPTPRFNPLESFFGRSPSQPSAEQQVSSPNMSSTGMLSPIQSEYDQTPHGSPKVSMINRGRPLSPPEFREPLPFRSMQPPSPKSNFPSPVASTSATIASPQLASSHGHGSSSPGNGNSSRKPVPKLSREELRIEKLRDELLRFERDEEIKRKVAQQEAALGNYTPTDRAILRAAAGHRRTVSIEDMRLASGAAASNAAAIETRPGVRRQATSPVPILENAPSRPGMSRRQTAMRFDDYRIQSSIIGPYPAAPVRPDDKGKGRSVEKGVSKRTSVTFADQVGKQQPSSPPLARPKMDRTSSFSRFFGGGGRKAVSPTSSPKQPSLGGSSGRPTSLKPALRPVSMDGSALMRQE</sequence>
<gene>
    <name evidence="2" type="ORF">CI109_102859</name>
</gene>
<dbReference type="OrthoDB" id="2564927at2759"/>
<feature type="compositionally biased region" description="Basic and acidic residues" evidence="1">
    <location>
        <begin position="846"/>
        <end position="860"/>
    </location>
</feature>
<feature type="region of interest" description="Disordered" evidence="1">
    <location>
        <begin position="1"/>
        <end position="181"/>
    </location>
</feature>
<feature type="compositionally biased region" description="Acidic residues" evidence="1">
    <location>
        <begin position="66"/>
        <end position="82"/>
    </location>
</feature>
<feature type="compositionally biased region" description="Polar residues" evidence="1">
    <location>
        <begin position="675"/>
        <end position="695"/>
    </location>
</feature>
<accession>A0A5M6C8H7</accession>
<organism evidence="2 3">
    <name type="scientific">Kwoniella shandongensis</name>
    <dbReference type="NCBI Taxonomy" id="1734106"/>
    <lineage>
        <taxon>Eukaryota</taxon>
        <taxon>Fungi</taxon>
        <taxon>Dikarya</taxon>
        <taxon>Basidiomycota</taxon>
        <taxon>Agaricomycotina</taxon>
        <taxon>Tremellomycetes</taxon>
        <taxon>Tremellales</taxon>
        <taxon>Cryptococcaceae</taxon>
        <taxon>Kwoniella</taxon>
    </lineage>
</organism>
<feature type="compositionally biased region" description="Low complexity" evidence="1">
    <location>
        <begin position="587"/>
        <end position="596"/>
    </location>
</feature>
<reference evidence="2" key="2">
    <citation type="submission" date="2024-01" db="EMBL/GenBank/DDBJ databases">
        <title>Comparative genomics of Cryptococcus and Kwoniella reveals pathogenesis evolution and contrasting modes of karyotype evolution via chromosome fusion or intercentromeric recombination.</title>
        <authorList>
            <person name="Coelho M.A."/>
            <person name="David-Palma M."/>
            <person name="Shea T."/>
            <person name="Bowers K."/>
            <person name="McGinley-Smith S."/>
            <person name="Mohammad A.W."/>
            <person name="Gnirke A."/>
            <person name="Yurkov A.M."/>
            <person name="Nowrousian M."/>
            <person name="Sun S."/>
            <person name="Cuomo C.A."/>
            <person name="Heitman J."/>
        </authorList>
    </citation>
    <scope>NUCLEOTIDE SEQUENCE</scope>
    <source>
        <strain evidence="2">CBS 12478</strain>
    </source>
</reference>
<feature type="compositionally biased region" description="Low complexity" evidence="1">
    <location>
        <begin position="696"/>
        <end position="711"/>
    </location>
</feature>
<feature type="compositionally biased region" description="Basic and acidic residues" evidence="1">
    <location>
        <begin position="512"/>
        <end position="522"/>
    </location>
</feature>
<feature type="region of interest" description="Disordered" evidence="1">
    <location>
        <begin position="287"/>
        <end position="346"/>
    </location>
</feature>
<feature type="compositionally biased region" description="Basic and acidic residues" evidence="1">
    <location>
        <begin position="457"/>
        <end position="481"/>
    </location>
</feature>
<dbReference type="EMBL" id="CP144055">
    <property type="protein sequence ID" value="WWD18409.1"/>
    <property type="molecule type" value="Genomic_DNA"/>
</dbReference>
<feature type="compositionally biased region" description="Acidic residues" evidence="1">
    <location>
        <begin position="246"/>
        <end position="255"/>
    </location>
</feature>
<feature type="compositionally biased region" description="Basic and acidic residues" evidence="1">
    <location>
        <begin position="426"/>
        <end position="446"/>
    </location>
</feature>
<keyword evidence="3" id="KW-1185">Reference proteome</keyword>
<feature type="compositionally biased region" description="Polar residues" evidence="1">
    <location>
        <begin position="906"/>
        <end position="923"/>
    </location>
</feature>
<name>A0A5M6C8H7_9TREE</name>
<feature type="compositionally biased region" description="Low complexity" evidence="1">
    <location>
        <begin position="294"/>
        <end position="311"/>
    </location>
</feature>
<feature type="region of interest" description="Disordered" evidence="1">
    <location>
        <begin position="587"/>
        <end position="721"/>
    </location>
</feature>